<proteinExistence type="predicted"/>
<dbReference type="InterPro" id="IPR029063">
    <property type="entry name" value="SAM-dependent_MTases_sf"/>
</dbReference>
<dbReference type="InterPro" id="IPR017804">
    <property type="entry name" value="MeTrfase_EgtD-like"/>
</dbReference>
<comment type="caution">
    <text evidence="4">The sequence shown here is derived from an EMBL/GenBank/DDBJ whole genome shotgun (WGS) entry which is preliminary data.</text>
</comment>
<accession>A0A916JIF5</accession>
<dbReference type="Pfam" id="PF10017">
    <property type="entry name" value="Methyltransf_33"/>
    <property type="match status" value="1"/>
</dbReference>
<dbReference type="EMBL" id="CAJRAF010000004">
    <property type="protein sequence ID" value="CAG5017373.1"/>
    <property type="molecule type" value="Genomic_DNA"/>
</dbReference>
<keyword evidence="1 4" id="KW-0489">Methyltransferase</keyword>
<organism evidence="4 5">
    <name type="scientific">Dyadobacter helix</name>
    <dbReference type="NCBI Taxonomy" id="2822344"/>
    <lineage>
        <taxon>Bacteria</taxon>
        <taxon>Pseudomonadati</taxon>
        <taxon>Bacteroidota</taxon>
        <taxon>Cytophagia</taxon>
        <taxon>Cytophagales</taxon>
        <taxon>Spirosomataceae</taxon>
        <taxon>Dyadobacter</taxon>
    </lineage>
</organism>
<sequence length="334" mass="37875">MRSTTTPLYDLSQADDAAVIVEENLNLAVEIDHGLSADLKFISSKFLYDDTGSSIFRKIMQMKEYYPTACEFEILSLQSAQIIDSLNFGRPFNIVEFGAGDGIKTRQLLKKLLETGIDFTYVPIDISEQALADLQENMIEALPELKMKPLAGDYFSMFHAISDAATPNLFLFLGSNIGNYPAEAASELLSSFYAAMSSGDKLLIGFDLQKNPKVIRNAYDDPHGITKAFNLNLLTRINRELQANFQVSQFDFYCHYDPISGEVKSYLVSLVAQKVWIQALGKEFSFQQNELIWTELSQKYTFEQINSLAKENGFIVNHNFLDCRHYFTDSLWEK</sequence>
<name>A0A916JIF5_9BACT</name>
<protein>
    <submittedName>
        <fullName evidence="4">Histidine N-alpha-methyltransferase</fullName>
        <ecNumber evidence="4">2.1.1.44</ecNumber>
    </submittedName>
</protein>
<dbReference type="PANTHER" id="PTHR43397">
    <property type="entry name" value="ERGOTHIONEINE BIOSYNTHESIS PROTEIN 1"/>
    <property type="match status" value="1"/>
</dbReference>
<dbReference type="EC" id="2.1.1.44" evidence="4"/>
<dbReference type="AlphaFoldDB" id="A0A916JIF5"/>
<dbReference type="Gene3D" id="3.40.50.150">
    <property type="entry name" value="Vaccinia Virus protein VP39"/>
    <property type="match status" value="1"/>
</dbReference>
<dbReference type="RefSeq" id="WP_215242098.1">
    <property type="nucleotide sequence ID" value="NZ_CAJRAF010000004.1"/>
</dbReference>
<reference evidence="4" key="1">
    <citation type="submission" date="2021-04" db="EMBL/GenBank/DDBJ databases">
        <authorList>
            <person name="Rodrigo-Torres L."/>
            <person name="Arahal R. D."/>
            <person name="Lucena T."/>
        </authorList>
    </citation>
    <scope>NUCLEOTIDE SEQUENCE</scope>
    <source>
        <strain evidence="4">CECT 9275</strain>
    </source>
</reference>
<keyword evidence="5" id="KW-1185">Reference proteome</keyword>
<dbReference type="SUPFAM" id="SSF53335">
    <property type="entry name" value="S-adenosyl-L-methionine-dependent methyltransferases"/>
    <property type="match status" value="1"/>
</dbReference>
<dbReference type="Proteomes" id="UP000680038">
    <property type="component" value="Unassembled WGS sequence"/>
</dbReference>
<dbReference type="GO" id="GO:0032259">
    <property type="term" value="P:methylation"/>
    <property type="evidence" value="ECO:0007669"/>
    <property type="project" value="UniProtKB-KW"/>
</dbReference>
<evidence type="ECO:0000256" key="2">
    <source>
        <dbReference type="ARBA" id="ARBA00022679"/>
    </source>
</evidence>
<gene>
    <name evidence="4" type="primary">egtD</name>
    <name evidence="4" type="ORF">DYBT9275_05758</name>
</gene>
<keyword evidence="2 4" id="KW-0808">Transferase</keyword>
<dbReference type="InterPro" id="IPR019257">
    <property type="entry name" value="MeTrfase_dom"/>
</dbReference>
<dbReference type="GO" id="GO:0052706">
    <property type="term" value="F:L-histidine N(alpha)-methyltransferase activity"/>
    <property type="evidence" value="ECO:0007669"/>
    <property type="project" value="UniProtKB-EC"/>
</dbReference>
<evidence type="ECO:0000259" key="3">
    <source>
        <dbReference type="Pfam" id="PF10017"/>
    </source>
</evidence>
<dbReference type="PIRSF" id="PIRSF018005">
    <property type="entry name" value="UCP018005"/>
    <property type="match status" value="1"/>
</dbReference>
<dbReference type="InterPro" id="IPR051128">
    <property type="entry name" value="EgtD_Methyltrsf_superfamily"/>
</dbReference>
<evidence type="ECO:0000256" key="1">
    <source>
        <dbReference type="ARBA" id="ARBA00022603"/>
    </source>
</evidence>
<dbReference type="PANTHER" id="PTHR43397:SF1">
    <property type="entry name" value="ERGOTHIONEINE BIOSYNTHESIS PROTEIN 1"/>
    <property type="match status" value="1"/>
</dbReference>
<feature type="domain" description="Histidine-specific methyltransferase SAM-dependent" evidence="3">
    <location>
        <begin position="30"/>
        <end position="333"/>
    </location>
</feature>
<evidence type="ECO:0000313" key="4">
    <source>
        <dbReference type="EMBL" id="CAG5017373.1"/>
    </source>
</evidence>
<evidence type="ECO:0000313" key="5">
    <source>
        <dbReference type="Proteomes" id="UP000680038"/>
    </source>
</evidence>